<evidence type="ECO:0000256" key="10">
    <source>
        <dbReference type="HAMAP-Rule" id="MF_00321"/>
    </source>
</evidence>
<keyword evidence="13" id="KW-1185">Reference proteome</keyword>
<keyword evidence="5 10" id="KW-0547">Nucleotide-binding</keyword>
<dbReference type="RefSeq" id="WP_056974951.1">
    <property type="nucleotide sequence ID" value="NZ_AYZL01000020.1"/>
</dbReference>
<comment type="function">
    <text evidence="10">Necessary for normal cell division and for the maintenance of normal septation.</text>
</comment>
<gene>
    <name evidence="10" type="primary">engB</name>
    <name evidence="12" type="ORF">FC86_GL000736</name>
</gene>
<keyword evidence="6" id="KW-0460">Magnesium</keyword>
<name>A0A0R2DHV6_9LACO</name>
<dbReference type="FunFam" id="3.40.50.300:FF:000098">
    <property type="entry name" value="Probable GTP-binding protein EngB"/>
    <property type="match status" value="1"/>
</dbReference>
<dbReference type="EMBL" id="AYZL01000020">
    <property type="protein sequence ID" value="KRN03630.1"/>
    <property type="molecule type" value="Genomic_DNA"/>
</dbReference>
<keyword evidence="9 10" id="KW-0131">Cell cycle</keyword>
<evidence type="ECO:0000256" key="4">
    <source>
        <dbReference type="ARBA" id="ARBA00022723"/>
    </source>
</evidence>
<evidence type="ECO:0000256" key="3">
    <source>
        <dbReference type="ARBA" id="ARBA00022618"/>
    </source>
</evidence>
<dbReference type="GO" id="GO:0000917">
    <property type="term" value="P:division septum assembly"/>
    <property type="evidence" value="ECO:0007669"/>
    <property type="project" value="UniProtKB-KW"/>
</dbReference>
<evidence type="ECO:0000313" key="12">
    <source>
        <dbReference type="EMBL" id="KRN03630.1"/>
    </source>
</evidence>
<evidence type="ECO:0000259" key="11">
    <source>
        <dbReference type="PROSITE" id="PS51706"/>
    </source>
</evidence>
<dbReference type="PANTHER" id="PTHR11649">
    <property type="entry name" value="MSS1/TRME-RELATED GTP-BINDING PROTEIN"/>
    <property type="match status" value="1"/>
</dbReference>
<dbReference type="AlphaFoldDB" id="A0A0R2DHV6"/>
<dbReference type="GO" id="GO:0046872">
    <property type="term" value="F:metal ion binding"/>
    <property type="evidence" value="ECO:0007669"/>
    <property type="project" value="UniProtKB-KW"/>
</dbReference>
<organism evidence="12 13">
    <name type="scientific">Holzapfeliella floricola DSM 23037 = JCM 16512</name>
    <dbReference type="NCBI Taxonomy" id="1423744"/>
    <lineage>
        <taxon>Bacteria</taxon>
        <taxon>Bacillati</taxon>
        <taxon>Bacillota</taxon>
        <taxon>Bacilli</taxon>
        <taxon>Lactobacillales</taxon>
        <taxon>Lactobacillaceae</taxon>
        <taxon>Holzapfeliella</taxon>
    </lineage>
</organism>
<dbReference type="OrthoDB" id="9804921at2"/>
<keyword evidence="8 10" id="KW-0717">Septation</keyword>
<dbReference type="InterPro" id="IPR030393">
    <property type="entry name" value="G_ENGB_dom"/>
</dbReference>
<protein>
    <recommendedName>
        <fullName evidence="10">Probable GTP-binding protein EngB</fullName>
    </recommendedName>
</protein>
<comment type="similarity">
    <text evidence="2 10">Belongs to the TRAFAC class TrmE-Era-EngA-EngB-Septin-like GTPase superfamily. EngB GTPase family.</text>
</comment>
<feature type="domain" description="EngB-type G" evidence="11">
    <location>
        <begin position="22"/>
        <end position="194"/>
    </location>
</feature>
<dbReference type="InterPro" id="IPR019987">
    <property type="entry name" value="GTP-bd_ribosome_bio_YsxC"/>
</dbReference>
<keyword evidence="7 10" id="KW-0342">GTP-binding</keyword>
<keyword evidence="3 10" id="KW-0132">Cell division</keyword>
<proteinExistence type="inferred from homology"/>
<evidence type="ECO:0000256" key="5">
    <source>
        <dbReference type="ARBA" id="ARBA00022741"/>
    </source>
</evidence>
<dbReference type="NCBIfam" id="TIGR03598">
    <property type="entry name" value="GTPase_YsxC"/>
    <property type="match status" value="1"/>
</dbReference>
<evidence type="ECO:0000256" key="9">
    <source>
        <dbReference type="ARBA" id="ARBA00023306"/>
    </source>
</evidence>
<evidence type="ECO:0000256" key="6">
    <source>
        <dbReference type="ARBA" id="ARBA00022842"/>
    </source>
</evidence>
<comment type="caution">
    <text evidence="12">The sequence shown here is derived from an EMBL/GenBank/DDBJ whole genome shotgun (WGS) entry which is preliminary data.</text>
</comment>
<keyword evidence="4" id="KW-0479">Metal-binding</keyword>
<evidence type="ECO:0000256" key="1">
    <source>
        <dbReference type="ARBA" id="ARBA00001946"/>
    </source>
</evidence>
<dbReference type="Proteomes" id="UP000051378">
    <property type="component" value="Unassembled WGS sequence"/>
</dbReference>
<dbReference type="InterPro" id="IPR027417">
    <property type="entry name" value="P-loop_NTPase"/>
</dbReference>
<reference evidence="12 13" key="1">
    <citation type="journal article" date="2015" name="Genome Announc.">
        <title>Expanding the biotechnology potential of lactobacilli through comparative genomics of 213 strains and associated genera.</title>
        <authorList>
            <person name="Sun Z."/>
            <person name="Harris H.M."/>
            <person name="McCann A."/>
            <person name="Guo C."/>
            <person name="Argimon S."/>
            <person name="Zhang W."/>
            <person name="Yang X."/>
            <person name="Jeffery I.B."/>
            <person name="Cooney J.C."/>
            <person name="Kagawa T.F."/>
            <person name="Liu W."/>
            <person name="Song Y."/>
            <person name="Salvetti E."/>
            <person name="Wrobel A."/>
            <person name="Rasinkangas P."/>
            <person name="Parkhill J."/>
            <person name="Rea M.C."/>
            <person name="O'Sullivan O."/>
            <person name="Ritari J."/>
            <person name="Douillard F.P."/>
            <person name="Paul Ross R."/>
            <person name="Yang R."/>
            <person name="Briner A.E."/>
            <person name="Felis G.E."/>
            <person name="de Vos W.M."/>
            <person name="Barrangou R."/>
            <person name="Klaenhammer T.R."/>
            <person name="Caufield P.W."/>
            <person name="Cui Y."/>
            <person name="Zhang H."/>
            <person name="O'Toole P.W."/>
        </authorList>
    </citation>
    <scope>NUCLEOTIDE SEQUENCE [LARGE SCALE GENOMIC DNA]</scope>
    <source>
        <strain evidence="12 13">DSM 23037</strain>
    </source>
</reference>
<dbReference type="PROSITE" id="PS51706">
    <property type="entry name" value="G_ENGB"/>
    <property type="match status" value="1"/>
</dbReference>
<dbReference type="SUPFAM" id="SSF52540">
    <property type="entry name" value="P-loop containing nucleoside triphosphate hydrolases"/>
    <property type="match status" value="1"/>
</dbReference>
<dbReference type="HAMAP" id="MF_00321">
    <property type="entry name" value="GTPase_EngB"/>
    <property type="match status" value="1"/>
</dbReference>
<dbReference type="InterPro" id="IPR006073">
    <property type="entry name" value="GTP-bd"/>
</dbReference>
<dbReference type="PATRIC" id="fig|1423744.4.peg.756"/>
<comment type="cofactor">
    <cofactor evidence="1">
        <name>Mg(2+)</name>
        <dbReference type="ChEBI" id="CHEBI:18420"/>
    </cofactor>
</comment>
<dbReference type="Pfam" id="PF01926">
    <property type="entry name" value="MMR_HSR1"/>
    <property type="match status" value="1"/>
</dbReference>
<accession>A0A0R2DHV6</accession>
<evidence type="ECO:0000313" key="13">
    <source>
        <dbReference type="Proteomes" id="UP000051378"/>
    </source>
</evidence>
<evidence type="ECO:0000256" key="7">
    <source>
        <dbReference type="ARBA" id="ARBA00023134"/>
    </source>
</evidence>
<dbReference type="GO" id="GO:0005525">
    <property type="term" value="F:GTP binding"/>
    <property type="evidence" value="ECO:0007669"/>
    <property type="project" value="UniProtKB-UniRule"/>
</dbReference>
<dbReference type="CDD" id="cd01876">
    <property type="entry name" value="YihA_EngB"/>
    <property type="match status" value="1"/>
</dbReference>
<dbReference type="PANTHER" id="PTHR11649:SF13">
    <property type="entry name" value="ENGB-TYPE G DOMAIN-CONTAINING PROTEIN"/>
    <property type="match status" value="1"/>
</dbReference>
<dbReference type="STRING" id="1423744.FC86_GL000736"/>
<sequence length="194" mass="22446">MKIHKVDLEKTVAYPDQYPTSKYPEFALSGRSNVGKSSLINAILNRKKLARTSGSPGKTQTLNFFNVNDNLYLVDVPGYGYAKVSKKMREKFGQMIETYLESREELKGMILLMDSRHNPTQDDIAMYQYAKYLDQPLLIVATKIDKVKKSQWNKVIKNFKDTLELDSSDDLLLFSSEKKYNVDALWQWIESKKK</sequence>
<dbReference type="GO" id="GO:0005829">
    <property type="term" value="C:cytosol"/>
    <property type="evidence" value="ECO:0007669"/>
    <property type="project" value="TreeGrafter"/>
</dbReference>
<evidence type="ECO:0000256" key="8">
    <source>
        <dbReference type="ARBA" id="ARBA00023210"/>
    </source>
</evidence>
<evidence type="ECO:0000256" key="2">
    <source>
        <dbReference type="ARBA" id="ARBA00009638"/>
    </source>
</evidence>
<dbReference type="Gene3D" id="3.40.50.300">
    <property type="entry name" value="P-loop containing nucleotide triphosphate hydrolases"/>
    <property type="match status" value="1"/>
</dbReference>